<gene>
    <name evidence="4" type="ORF">BFC18_10125</name>
</gene>
<dbReference type="Pfam" id="PF02321">
    <property type="entry name" value="OEP"/>
    <property type="match status" value="1"/>
</dbReference>
<dbReference type="GO" id="GO:0015562">
    <property type="term" value="F:efflux transmembrane transporter activity"/>
    <property type="evidence" value="ECO:0007669"/>
    <property type="project" value="InterPro"/>
</dbReference>
<keyword evidence="2" id="KW-0175">Coiled coil</keyword>
<dbReference type="RefSeq" id="WP_070125200.1">
    <property type="nucleotide sequence ID" value="NZ_MDHN01000020.1"/>
</dbReference>
<feature type="chain" id="PRO_5009209744" description="Protein CyaE" evidence="3">
    <location>
        <begin position="20"/>
        <end position="448"/>
    </location>
</feature>
<protein>
    <recommendedName>
        <fullName evidence="6">Protein CyaE</fullName>
    </recommendedName>
</protein>
<dbReference type="Proteomes" id="UP000175691">
    <property type="component" value="Unassembled WGS sequence"/>
</dbReference>
<evidence type="ECO:0000256" key="1">
    <source>
        <dbReference type="ARBA" id="ARBA00007613"/>
    </source>
</evidence>
<name>A0A1E7ZC68_9ALTE</name>
<comment type="caution">
    <text evidence="4">The sequence shown here is derived from an EMBL/GenBank/DDBJ whole genome shotgun (WGS) entry which is preliminary data.</text>
</comment>
<dbReference type="STRING" id="1656094.BFC18_10125"/>
<keyword evidence="3" id="KW-0732">Signal</keyword>
<organism evidence="4 5">
    <name type="scientific">Alteromonas confluentis</name>
    <dbReference type="NCBI Taxonomy" id="1656094"/>
    <lineage>
        <taxon>Bacteria</taxon>
        <taxon>Pseudomonadati</taxon>
        <taxon>Pseudomonadota</taxon>
        <taxon>Gammaproteobacteria</taxon>
        <taxon>Alteromonadales</taxon>
        <taxon>Alteromonadaceae</taxon>
        <taxon>Alteromonas/Salinimonas group</taxon>
        <taxon>Alteromonas</taxon>
    </lineage>
</organism>
<accession>A0A1E7ZC68</accession>
<dbReference type="InterPro" id="IPR003423">
    <property type="entry name" value="OMP_efflux"/>
</dbReference>
<evidence type="ECO:0000256" key="3">
    <source>
        <dbReference type="SAM" id="SignalP"/>
    </source>
</evidence>
<feature type="coiled-coil region" evidence="2">
    <location>
        <begin position="363"/>
        <end position="390"/>
    </location>
</feature>
<comment type="similarity">
    <text evidence="1">Belongs to the outer membrane factor (OMF) (TC 1.B.17) family.</text>
</comment>
<dbReference type="PANTHER" id="PTHR30203">
    <property type="entry name" value="OUTER MEMBRANE CATION EFFLUX PROTEIN"/>
    <property type="match status" value="1"/>
</dbReference>
<proteinExistence type="inferred from homology"/>
<sequence length="448" mass="49479">MRFNGLVGLVGLTAFSVSADVVIPSFERVSVLVCEGSDVTAAAKAQLDVAQERVATGEVAKWMPDLTVGVDVYAARGEPTSFFAIENGPVQDPAIPNVYEKGQAWLGKVDMKWGLYRDGRWLGEDGLAEYQNQSSYDVAMAQLSSAQQDAYKLVSQYYFNALTYSGQIDLLEPVIDQRRKQLDNMNTTLEAGVTTTDDLVAARAGYYNLKQKLTDAYRQREMSIRYLSLLTGQDVTLMAFEDGKANKELRSVIEKEVEIGDINTLIGAQPDISMLRAQLELEHQKLATQRGKLKPSMNLYLKLRSGDNFESAVRKDYGEVGLSFEYPLGAVPANYGESRSLQKSITAVSTELKYLEKVKALQAEAIKNGIDSARSKIEVAEMELARREQVWQSEQERVGSGLNSLEALIQAEDDRINAHLNLLGAFNAAWMNYVDAVLFTNTACGSQG</sequence>
<dbReference type="SUPFAM" id="SSF56954">
    <property type="entry name" value="Outer membrane efflux proteins (OEP)"/>
    <property type="match status" value="1"/>
</dbReference>
<feature type="signal peptide" evidence="3">
    <location>
        <begin position="1"/>
        <end position="19"/>
    </location>
</feature>
<evidence type="ECO:0008006" key="6">
    <source>
        <dbReference type="Google" id="ProtNLM"/>
    </source>
</evidence>
<dbReference type="Gene3D" id="1.20.1600.10">
    <property type="entry name" value="Outer membrane efflux proteins (OEP)"/>
    <property type="match status" value="1"/>
</dbReference>
<dbReference type="EMBL" id="MDHN01000020">
    <property type="protein sequence ID" value="OFC71062.1"/>
    <property type="molecule type" value="Genomic_DNA"/>
</dbReference>
<evidence type="ECO:0000313" key="5">
    <source>
        <dbReference type="Proteomes" id="UP000175691"/>
    </source>
</evidence>
<evidence type="ECO:0000313" key="4">
    <source>
        <dbReference type="EMBL" id="OFC71062.1"/>
    </source>
</evidence>
<dbReference type="InterPro" id="IPR010131">
    <property type="entry name" value="MdtP/NodT-like"/>
</dbReference>
<reference evidence="4 5" key="1">
    <citation type="submission" date="2016-08" db="EMBL/GenBank/DDBJ databases">
        <authorList>
            <person name="Seilhamer J.J."/>
        </authorList>
    </citation>
    <scope>NUCLEOTIDE SEQUENCE [LARGE SCALE GENOMIC DNA]</scope>
    <source>
        <strain evidence="4 5">KCTC 42603</strain>
    </source>
</reference>
<dbReference type="AlphaFoldDB" id="A0A1E7ZC68"/>
<evidence type="ECO:0000256" key="2">
    <source>
        <dbReference type="SAM" id="Coils"/>
    </source>
</evidence>
<keyword evidence="5" id="KW-1185">Reference proteome</keyword>